<feature type="region of interest" description="Disordered" evidence="1">
    <location>
        <begin position="1720"/>
        <end position="1773"/>
    </location>
</feature>
<dbReference type="InterPro" id="IPR031334">
    <property type="entry name" value="Piezo_cap_dom"/>
</dbReference>
<dbReference type="PANTHER" id="PTHR13167">
    <property type="entry name" value="PIEZO-TYPE MECHANOSENSITIVE ION CHANNEL COMPONENT"/>
    <property type="match status" value="1"/>
</dbReference>
<feature type="transmembrane region" description="Helical" evidence="2">
    <location>
        <begin position="990"/>
        <end position="1008"/>
    </location>
</feature>
<evidence type="ECO:0008006" key="7">
    <source>
        <dbReference type="Google" id="ProtNLM"/>
    </source>
</evidence>
<feature type="compositionally biased region" description="Acidic residues" evidence="1">
    <location>
        <begin position="379"/>
        <end position="397"/>
    </location>
</feature>
<dbReference type="GO" id="GO:0008381">
    <property type="term" value="F:mechanosensitive monoatomic ion channel activity"/>
    <property type="evidence" value="ECO:0007669"/>
    <property type="project" value="InterPro"/>
</dbReference>
<feature type="transmembrane region" description="Helical" evidence="2">
    <location>
        <begin position="1359"/>
        <end position="1379"/>
    </location>
</feature>
<dbReference type="GO" id="GO:0071260">
    <property type="term" value="P:cellular response to mechanical stimulus"/>
    <property type="evidence" value="ECO:0007669"/>
    <property type="project" value="TreeGrafter"/>
</dbReference>
<feature type="transmembrane region" description="Helical" evidence="2">
    <location>
        <begin position="576"/>
        <end position="595"/>
    </location>
</feature>
<evidence type="ECO:0000313" key="6">
    <source>
        <dbReference type="Proteomes" id="UP001165065"/>
    </source>
</evidence>
<feature type="compositionally biased region" description="Basic and acidic residues" evidence="1">
    <location>
        <begin position="337"/>
        <end position="378"/>
    </location>
</feature>
<dbReference type="InterPro" id="IPR027272">
    <property type="entry name" value="Piezo"/>
</dbReference>
<feature type="transmembrane region" description="Helical" evidence="2">
    <location>
        <begin position="233"/>
        <end position="257"/>
    </location>
</feature>
<feature type="transmembrane region" description="Helical" evidence="2">
    <location>
        <begin position="2235"/>
        <end position="2258"/>
    </location>
</feature>
<dbReference type="InterPro" id="IPR056770">
    <property type="entry name" value="Piezo_THU9_anchor"/>
</dbReference>
<sequence length="2737" mass="307909">MMLLLLSTLFVYDRAYYSLLLTVVTFAIQILPIFTDLGKGTREALDVIGLSLYGDPVGFWEWTQVGWPHLVIWFLARRTEREWIGSHNHGRSHEQGNGKGRGGGGGDEEVDDDGKKSEDVEAGEVGWKSTSVKAAKVLGMRRPDEGAVGAEVEEIVAEFAPPASSVLKFYNTRHLGRSLRTRIHHISPLWLTLFMCSLSLSGSLNPSLLTLPYYLYSLSLLTTYALRPESISVLLNVPLLSLASMYSVLIIVLTYVWQFSSLHTSSSLPWSGYDGHFGLVLFKDARVTGHFFEYFWVVSVWVLQFMASGKVIAWTRGIEEYEKEGGGGARVEVGWGNEKEEERGRKKEEEEEKGKKGRIVKETIENSAAVEKKGGKTYEDDEDEDENDEGSEEEENESENKSQESEVVSRSSLFIDDQDSEYDNDQDFNIFWTARHLKQSLGISRNSTPLLNSTLKTISLHLSSLLTSFLHHLSSLLKTAVAFIKSSSTLIVLALYTALALERHTVLGFVFCMLVFAGSIFPAFVFDLGTPYVLAYTVLYSISRFCYASITTMVPKLTLGETGKEIGLDGLDAYDYGWLSATSLVFAVLTLAVCVRVGEEGNKGGSGGGNGGSDKKRIEGGRGKERRRTSLPAAVSDYVHFYTAFEKMDGLRYVCLGICAGLGMRESKILNLGFLCFGWIFTSTRKLSRKLWLLLVLYIDIYILIQYFCQFSLLDQYREQLTTSSSWGLISEDSNSNPDGTLITSLTLPFFLHVLSIRQLRIYKQGTSKRQYYSLALDTAPLRIKFFLAMAIISFCVLLVRNAFSAPMSAATGGYFGLVLMPPFLVCLTRRAGERDEDREQGLRRQGHMSTPKSALRNVFWVLYKLTCFYAGLVVFLREAVGVDMIASWIQTQSWYSVHFGLGSTSTSEVPHILLIASTVLLEVLSFYLPSLFVALNDLTTLSPIQRLLPFLMGFSCFYAAISSVSLAGSVVLVTSLVLLSSKETVRRRIWRAQGVASFIFAVTSFAFQFPMFNFMATPGAFWYGLKRAGAGVPDPFTNQEVEADTGMLEKSIWGYALCTWAAGVYGMVCGRGEGGDEGVRGEEGGSTISKGVEMIESMIRVGKGIEKEEEEEEEEEENKRKFTVYQDADWGGEEEGGESEDFDDMIFFDANNDDGFHDDYRGPPIGRLQRTASIRNINRANASFNLAIRGVLRGRFLHLSVLFMFVSSLIHADGVGLIYLTTAVWCYRSSRAKCRKYWVVIMSTTLVLLFMQYFAILRLHPAMMTTVNDQWSDVFGGSWCGMFKQYSTVTPTGYLIPNWMCFCIPERSERFLTFDFLSLLVMCYCYVELRDPSLDGRESAFDLNFVTAHTRRSLQSMLAFLLFIPLPYITLGIVMLFGSMAYNWLTFWYVALVMRAVTLHSNGAKNTEIANHIGRDPTIWTPILRFAVFSLFVRLIFQFPYIPESFNVNSWQVQFGLRKVYGTYENAKDERQIGTEIVIDAVVASLAALQMLLLRRPELMHIISVAHYLEPYKQRNGNTVIRRIERERDATMEGIRTKFRQMHDFCVLVSQSREKANDEVKWEEYLLTHRMARSAGLADEVLGDSPARPHTDSADSTEQRFSAANAAMSFFSMSHHSDYKEEERKRKLEKAVALEKAVVNEGIGGVGVRRRKGGSGQNCDGEVAHTDTPTTVPAPMSKQSSKRNSLNVVSDIVGSQRMGVVLKAKGAFLRAVNHAAKDVLDHGDDDDKDNEDTSTVDHTAGALSPTPKEAESESGLENHRDSKEASEEKKTQPHHVKVHEFFGRAFSFLSYLHVFVRSNSVLFVFSAMIMNHLTTPNFLTIFYPCAVFGYALCFNPRSMPPLTDITSLFLHPLVQNPHRNFWAIVVWYSGFVVCLKLAFQCHAVCICDNEFSLAPLCPAKNSTGYVENKQCVSTYEELPYYNDEPMVKDMWFGLEKVYMESTKNYVDMMFEPFPRSIVFEEAGVVNDDMLDSGWGGAFLGSVLGEIFVIGSVLLHCEYLRMRGVWDLREKESEGGEDEENSISEVEVEVDAVVDVDVDVDVDNFGSGAAGPSIRKLPQMKSEQFNTNQTSNNISYCKCSPSEKYSIANIMSQAWIFSKNITITVAKVISRNTKLLVVTLYDDVLRFINKKGRRKPGCDFYLHILMCQLVQFFFLVFFMQRSDALISSIQENSISGDYVVTLFTHFCIMILDRCIYLLKSIRFKYLMQIATLTWVLTVLHTGTLMKSSLSSGGSLFIWFMLELLYLFFSALQISYGYPPFTGGSIMTRKVHWLIGNIFTVFRAIPFVYEISLVLDWACTETTLMIGDWIKLEDINSTLFLVACNLHFLQQEGRKKGEPQPLRRKWLTGALVFVLLCFIVWFPLFVFSTGTMSSSINPVSQVKMSIGLKRYPDLYAVEYEKDVSAILSEESWYYLEEKYAQISSLPVSQRAEYRNELQEIVMYPTSGEVWSISPPAWSNLISDLNSEDTIELVVSYTFLLETTGTEVIASSEKLLTNDEKVDFSKVLNGNMTDFKVAGLVPRFFRVASGGGVVRPLVNDLSSDCILSMGTLKVNSTETTTTGSGGNKAEYTDWWNIVCGTCDSDNPGSDCDGPRFYTISAKTTFGTYLEGYSILGLYILVIGTVAGLVRGSFINTQVNIWMTDLPRVDVLRELLTHLYLSRLHGDLVLEEELYREIIDIYRQPHEMFKRTGLYRHWFNEGGDEDGDDSGDEGRGGGGNGKRIETGQALLLRELQRYKD</sequence>
<feature type="transmembrane region" description="Helical" evidence="2">
    <location>
        <begin position="1197"/>
        <end position="1226"/>
    </location>
</feature>
<feature type="region of interest" description="Disordered" evidence="1">
    <location>
        <begin position="2701"/>
        <end position="2724"/>
    </location>
</feature>
<dbReference type="EMBL" id="BRYA01000579">
    <property type="protein sequence ID" value="GMI24013.1"/>
    <property type="molecule type" value="Genomic_DNA"/>
</dbReference>
<feature type="region of interest" description="Disordered" evidence="1">
    <location>
        <begin position="602"/>
        <end position="628"/>
    </location>
</feature>
<feature type="transmembrane region" description="Helical" evidence="2">
    <location>
        <begin position="480"/>
        <end position="499"/>
    </location>
</feature>
<feature type="compositionally biased region" description="Acidic residues" evidence="1">
    <location>
        <begin position="1108"/>
        <end position="1117"/>
    </location>
</feature>
<dbReference type="GO" id="GO:0016020">
    <property type="term" value="C:membrane"/>
    <property type="evidence" value="ECO:0007669"/>
    <property type="project" value="InterPro"/>
</dbReference>
<feature type="transmembrane region" description="Helical" evidence="2">
    <location>
        <begin position="505"/>
        <end position="526"/>
    </location>
</feature>
<feature type="transmembrane region" description="Helical" evidence="2">
    <location>
        <begin position="183"/>
        <end position="202"/>
    </location>
</feature>
<dbReference type="Proteomes" id="UP001165065">
    <property type="component" value="Unassembled WGS sequence"/>
</dbReference>
<feature type="transmembrane region" description="Helical" evidence="2">
    <location>
        <begin position="691"/>
        <end position="713"/>
    </location>
</feature>
<feature type="compositionally biased region" description="Gly residues" evidence="1">
    <location>
        <begin position="603"/>
        <end position="612"/>
    </location>
</feature>
<feature type="compositionally biased region" description="Acidic residues" evidence="1">
    <location>
        <begin position="1724"/>
        <end position="1735"/>
    </location>
</feature>
<feature type="compositionally biased region" description="Basic and acidic residues" evidence="1">
    <location>
        <begin position="613"/>
        <end position="623"/>
    </location>
</feature>
<feature type="compositionally biased region" description="Basic and acidic residues" evidence="1">
    <location>
        <begin position="1749"/>
        <end position="1772"/>
    </location>
</feature>
<feature type="transmembrane region" description="Helical" evidence="2">
    <location>
        <begin position="948"/>
        <end position="978"/>
    </location>
</feature>
<feature type="transmembrane region" description="Helical" evidence="2">
    <location>
        <begin position="742"/>
        <end position="763"/>
    </location>
</feature>
<feature type="transmembrane region" description="Helical" evidence="2">
    <location>
        <begin position="2270"/>
        <end position="2288"/>
    </location>
</feature>
<keyword evidence="6" id="KW-1185">Reference proteome</keyword>
<feature type="transmembrane region" description="Helical" evidence="2">
    <location>
        <begin position="2349"/>
        <end position="2369"/>
    </location>
</feature>
<feature type="transmembrane region" description="Helical" evidence="2">
    <location>
        <begin position="2178"/>
        <end position="2198"/>
    </location>
</feature>
<reference evidence="6" key="1">
    <citation type="journal article" date="2023" name="Commun. Biol.">
        <title>Genome analysis of Parmales, the sister group of diatoms, reveals the evolutionary specialization of diatoms from phago-mixotrophs to photoautotrophs.</title>
        <authorList>
            <person name="Ban H."/>
            <person name="Sato S."/>
            <person name="Yoshikawa S."/>
            <person name="Yamada K."/>
            <person name="Nakamura Y."/>
            <person name="Ichinomiya M."/>
            <person name="Sato N."/>
            <person name="Blanc-Mathieu R."/>
            <person name="Endo H."/>
            <person name="Kuwata A."/>
            <person name="Ogata H."/>
        </authorList>
    </citation>
    <scope>NUCLEOTIDE SEQUENCE [LARGE SCALE GENOMIC DNA]</scope>
</reference>
<evidence type="ECO:0000256" key="2">
    <source>
        <dbReference type="SAM" id="Phobius"/>
    </source>
</evidence>
<keyword evidence="2" id="KW-0812">Transmembrane</keyword>
<feature type="transmembrane region" description="Helical" evidence="2">
    <location>
        <begin position="2140"/>
        <end position="2158"/>
    </location>
</feature>
<feature type="transmembrane region" description="Helical" evidence="2">
    <location>
        <begin position="1238"/>
        <end position="1257"/>
    </location>
</feature>
<keyword evidence="2" id="KW-1133">Transmembrane helix</keyword>
<feature type="transmembrane region" description="Helical" evidence="2">
    <location>
        <begin position="913"/>
        <end position="936"/>
    </location>
</feature>
<gene>
    <name evidence="5" type="ORF">TrCOL_g12872</name>
</gene>
<dbReference type="GO" id="GO:0005261">
    <property type="term" value="F:monoatomic cation channel activity"/>
    <property type="evidence" value="ECO:0007669"/>
    <property type="project" value="TreeGrafter"/>
</dbReference>
<name>A0A9W7L225_9STRA</name>
<dbReference type="Pfam" id="PF12166">
    <property type="entry name" value="Piezo_cap"/>
    <property type="match status" value="1"/>
</dbReference>
<feature type="transmembrane region" description="Helical" evidence="2">
    <location>
        <begin position="859"/>
        <end position="877"/>
    </location>
</feature>
<evidence type="ECO:0000313" key="5">
    <source>
        <dbReference type="EMBL" id="GMI24013.1"/>
    </source>
</evidence>
<feature type="region of interest" description="Disordered" evidence="1">
    <location>
        <begin position="1649"/>
        <end position="1686"/>
    </location>
</feature>
<feature type="region of interest" description="Disordered" evidence="1">
    <location>
        <begin position="327"/>
        <end position="410"/>
    </location>
</feature>
<feature type="region of interest" description="Disordered" evidence="1">
    <location>
        <begin position="86"/>
        <end position="125"/>
    </location>
</feature>
<feature type="transmembrane region" description="Helical" evidence="2">
    <location>
        <begin position="784"/>
        <end position="804"/>
    </location>
</feature>
<protein>
    <recommendedName>
        <fullName evidence="7">Piezo non-specific cation channel R-Ras-binding domain-containing protein</fullName>
    </recommendedName>
</protein>
<proteinExistence type="predicted"/>
<accession>A0A9W7L225</accession>
<feature type="transmembrane region" description="Helical" evidence="2">
    <location>
        <begin position="1861"/>
        <end position="1880"/>
    </location>
</feature>
<feature type="transmembrane region" description="Helical" evidence="2">
    <location>
        <begin position="810"/>
        <end position="829"/>
    </location>
</feature>
<evidence type="ECO:0000259" key="3">
    <source>
        <dbReference type="Pfam" id="PF12166"/>
    </source>
</evidence>
<dbReference type="GO" id="GO:0042391">
    <property type="term" value="P:regulation of membrane potential"/>
    <property type="evidence" value="ECO:0007669"/>
    <property type="project" value="TreeGrafter"/>
</dbReference>
<organism evidence="5 6">
    <name type="scientific">Triparma columacea</name>
    <dbReference type="NCBI Taxonomy" id="722753"/>
    <lineage>
        <taxon>Eukaryota</taxon>
        <taxon>Sar</taxon>
        <taxon>Stramenopiles</taxon>
        <taxon>Ochrophyta</taxon>
        <taxon>Bolidophyceae</taxon>
        <taxon>Parmales</taxon>
        <taxon>Triparmaceae</taxon>
        <taxon>Triparma</taxon>
    </lineage>
</organism>
<feature type="transmembrane region" description="Helical" evidence="2">
    <location>
        <begin position="2205"/>
        <end position="2223"/>
    </location>
</feature>
<feature type="domain" description="Piezo non-specific cation channel cap" evidence="3">
    <location>
        <begin position="2433"/>
        <end position="2690"/>
    </location>
</feature>
<dbReference type="PANTHER" id="PTHR13167:SF25">
    <property type="entry name" value="PIEZO-TYPE MECHANOSENSITIVE ION CHANNEL COMPONENT"/>
    <property type="match status" value="1"/>
</dbReference>
<comment type="caution">
    <text evidence="5">The sequence shown here is derived from an EMBL/GenBank/DDBJ whole genome shotgun (WGS) entry which is preliminary data.</text>
</comment>
<feature type="transmembrane region" description="Helical" evidence="2">
    <location>
        <begin position="15"/>
        <end position="34"/>
    </location>
</feature>
<feature type="domain" description="Piezo THU9 and anchor" evidence="4">
    <location>
        <begin position="2139"/>
        <end position="2367"/>
    </location>
</feature>
<evidence type="ECO:0000256" key="1">
    <source>
        <dbReference type="SAM" id="MobiDB-lite"/>
    </source>
</evidence>
<dbReference type="GO" id="GO:0050982">
    <property type="term" value="P:detection of mechanical stimulus"/>
    <property type="evidence" value="ECO:0007669"/>
    <property type="project" value="TreeGrafter"/>
</dbReference>
<feature type="compositionally biased region" description="Polar residues" evidence="1">
    <location>
        <begin position="1668"/>
        <end position="1686"/>
    </location>
</feature>
<dbReference type="Pfam" id="PF24874">
    <property type="entry name" value="Piezo_THU9_anchor"/>
    <property type="match status" value="1"/>
</dbReference>
<feature type="transmembrane region" description="Helical" evidence="2">
    <location>
        <begin position="1975"/>
        <end position="1995"/>
    </location>
</feature>
<evidence type="ECO:0000259" key="4">
    <source>
        <dbReference type="Pfam" id="PF24874"/>
    </source>
</evidence>
<feature type="transmembrane region" description="Helical" evidence="2">
    <location>
        <begin position="1822"/>
        <end position="1840"/>
    </location>
</feature>
<feature type="transmembrane region" description="Helical" evidence="2">
    <location>
        <begin position="533"/>
        <end position="550"/>
    </location>
</feature>
<dbReference type="OrthoDB" id="196201at2759"/>
<feature type="region of interest" description="Disordered" evidence="1">
    <location>
        <begin position="1105"/>
        <end position="1139"/>
    </location>
</feature>
<keyword evidence="2" id="KW-0472">Membrane</keyword>